<accession>A0A7T8QU80</accession>
<organism evidence="2 3">
    <name type="scientific">Caligus rogercresseyi</name>
    <name type="common">Sea louse</name>
    <dbReference type="NCBI Taxonomy" id="217165"/>
    <lineage>
        <taxon>Eukaryota</taxon>
        <taxon>Metazoa</taxon>
        <taxon>Ecdysozoa</taxon>
        <taxon>Arthropoda</taxon>
        <taxon>Crustacea</taxon>
        <taxon>Multicrustacea</taxon>
        <taxon>Hexanauplia</taxon>
        <taxon>Copepoda</taxon>
        <taxon>Siphonostomatoida</taxon>
        <taxon>Caligidae</taxon>
        <taxon>Caligus</taxon>
    </lineage>
</organism>
<sequence>MKRLQDSRRHSSPVILPSIVLPPEDEGSEGPESTEEEEDDNPGAVRAATLTLGGATPKDIREIRRSAAECPHVPGSPQAKKAASSHEC</sequence>
<protein>
    <submittedName>
        <fullName evidence="2">Uncharacterized protein</fullName>
    </submittedName>
</protein>
<keyword evidence="3" id="KW-1185">Reference proteome</keyword>
<gene>
    <name evidence="2" type="ORF">FKW44_008377</name>
</gene>
<reference evidence="3" key="1">
    <citation type="submission" date="2021-01" db="EMBL/GenBank/DDBJ databases">
        <title>Caligus Genome Assembly.</title>
        <authorList>
            <person name="Gallardo-Escarate C."/>
        </authorList>
    </citation>
    <scope>NUCLEOTIDE SEQUENCE [LARGE SCALE GENOMIC DNA]</scope>
</reference>
<dbReference type="AlphaFoldDB" id="A0A7T8QU80"/>
<evidence type="ECO:0000256" key="1">
    <source>
        <dbReference type="SAM" id="MobiDB-lite"/>
    </source>
</evidence>
<evidence type="ECO:0000313" key="3">
    <source>
        <dbReference type="Proteomes" id="UP000595437"/>
    </source>
</evidence>
<evidence type="ECO:0000313" key="2">
    <source>
        <dbReference type="EMBL" id="QQP55249.1"/>
    </source>
</evidence>
<feature type="region of interest" description="Disordered" evidence="1">
    <location>
        <begin position="1"/>
        <end position="46"/>
    </location>
</feature>
<proteinExistence type="predicted"/>
<dbReference type="Proteomes" id="UP000595437">
    <property type="component" value="Chromosome 5"/>
</dbReference>
<feature type="region of interest" description="Disordered" evidence="1">
    <location>
        <begin position="65"/>
        <end position="88"/>
    </location>
</feature>
<feature type="compositionally biased region" description="Acidic residues" evidence="1">
    <location>
        <begin position="23"/>
        <end position="41"/>
    </location>
</feature>
<dbReference type="EMBL" id="CP045894">
    <property type="protein sequence ID" value="QQP55249.1"/>
    <property type="molecule type" value="Genomic_DNA"/>
</dbReference>
<name>A0A7T8QU80_CALRO</name>